<protein>
    <recommendedName>
        <fullName evidence="1">FlgD/Vpr Ig-like domain-containing protein</fullName>
    </recommendedName>
</protein>
<dbReference type="RefSeq" id="WP_271436443.1">
    <property type="nucleotide sequence ID" value="NZ_CP073355.1"/>
</dbReference>
<feature type="domain" description="FlgD/Vpr Ig-like" evidence="1">
    <location>
        <begin position="2472"/>
        <end position="2536"/>
    </location>
</feature>
<dbReference type="Proteomes" id="UP001056539">
    <property type="component" value="Chromosome"/>
</dbReference>
<evidence type="ECO:0000313" key="3">
    <source>
        <dbReference type="Proteomes" id="UP001056539"/>
    </source>
</evidence>
<dbReference type="Gene3D" id="2.60.40.4070">
    <property type="match status" value="1"/>
</dbReference>
<sequence length="2549" mass="281524">MKAMRYILFLALAVSMWGRSLYYYQGFSDPAMDTNSYNSGGWQWNFPMSRDMMVWDVQDLFGATDRDFPATVRRYNGLLEIYGRPNKSSLAWNNWYIGDGAKFSPAGAGLGTINATPEEPFGFTVIRYTNSMDPRGDAGEAYGYSSTPNQKSFVNVWIASDNGASQPYDRWNDFAYFFEKQHWNQTSTYGFFETREYVVGFPTTDIDGVSVGTAATITATFQRNYDDNNQNYQNTLSRHFTGGDGYFNPVNAPLGIRVTHDGRKVSFYVNYNPLGTTPNLSNAWVKVGEKEVPWSTNLVAFLSTESPFFREGEVETQFDHFLIRTVASNLTARISPVRVMTNRSLQFKLTVHVETAPEDSGVQELYIKKPAGYGAWNTASVALTNSSGGVPIRGFINNGASAPTSGRFQVKVLASGDLYIRFWAQSQSQNDIIRSDDIDVYFTLTTPSTPNPAGDNFEVYVDSVKHTDTAQDVLFDTVNGLPYATTGRQKAREAFADSLRVRVYSAPQAYAKVEYSPSPIIIGTEESSFTVKLSTEGLTTIPPISSARIYIPSGFTVSNNTTTLTNIVSTVLGASASANNIRVTNISGSNFIWIYYTNLVTLGLPPASGFDKINFKVYGTPLFTGIPYSNYLWQVEVNSDEVVSGVSWAKAGTNIVYSSQLVRVASSNAQVAAAISPAEVAINAAYSSNAIRYSYTIKNDGPTGNNVHRIFIQLPGNYSDNSVSNITVSTPGATAAYSNGAIWVTYGTPLSSGATSTIQFWAAFTNTNVTGASETAEFILYADNNNSAGYTLQYENAPLTWRVSILPPRVKGEHAINVVEGSVTNAPEITTDKVSSRLIHWIYNTSPKGVMIQSIDILYPQTLLTNIVPISSSLTTNTTLSVIEEGNYFVVRLAYTNFLSLYDDVASSKDQVVVDVFDSIELPTNFIIPVRVYKTDVPTSDFYSSNDATIGIMFSGSNRLYVNYPLPEISWGVKPGDLDSTTETNRMTWVISNRGLSGNKIYQARLTIPTNVTTNIVNTIITNSAGTVVGALLYTPTTGVIQVNFSSPLVGGETAYAHFDMVDHVDNMDLLNQLLSCQVTNDRGWFTVSNIVGDYYSSLNFRLPKPSGGGWVTPNIFFVNTNGPSVVTQQVVVFVTNTGGQNDRFNSVEIKLPLPWTNTVAWASSTLLGLTSTNSGFFTITPTNVRITYPVGSHEFKSGMGDYVTLELRISNRTTLPVSGTWQILANNGFVDYGFSPPKDYFEITNVGTEAQRQAYGTAMLVASLDTTNVTRTVTNGQFRFSVTNGIAGGMAVKWMKIEIPSLYVVLTNTITVDGYSPLKTISNNAIWLDFSASELVAGANFTVDFQWKKGIQQTLTNQFWRVTVAYSSNFTEYEMDSYGAQDQNIINVPLTFYAAVSPNKVNKDLAYMQYTVTITNTSEEGNNITLLKIVPPSTNANLKEILTNITGVNSSRIGNNAVYSNDGVIYVDYLSQGTSIKRGEVDTIVFTAYDRENTAYFSGTRALSWQILAANASWDLPTNQGQPNLALWTNDLSLEFVVPPYKTVYAIAPTNLNTVDVTNTLEFALQNTSESFADVIERLRISIPWPFRTNTIAFVSTKASGYTITNENGTNYLEISYPVGRMAPGSNDIITLKWLDDFEHGETNTTLALSVRYTTSGSTYVEALPQIGATNVVNFKMPVPEMRAGLVVNEIYTTLREGTLTFVLTNKGYGQNTVQRMRLEVPEGFTNILDVSKIRFVSPVDITNTNVILPNIYEFYPTGLLTNQVIRVEIDVTNTLTNTTYDVPWVWTMDNGYVTTNITILSHVIDPGSAELIERTVASDKKSHTITLKVYNNTPGLLPLLRVKVEPNNSFYTNINSITSSAGTISNVTENSFWIVYTTPLAKGSVDTVTMTLYDNTNQLITNDLEWKVWGDNGTEPAILREKSAGALKQNTTISKPDVTNIWHTSWYIIPGNDRIADFRLTVSNRSADEVVVITNILTIPAELTNITPAGIATTHPRATLTRLNATTIQIVYSAPYFVPGESDTISFQFTNSVGVPKLVDVSLRAYNKGSQVFEETRQIDFTQPPQPTEGYIKNRQTIYSIDNYAVVTYVVRNGLYDRDIKEVMIASSNEVLLVTNIRSVKLGRNLSFTTNSTNIVISYGDDGILHSDTDELRIELIYTNNANWTNDMPAKVRYDGSINFEDAIVPTGEQNILPVLLADFGRVRGVVLPGFANPSIKLYKPGTSEVATNKFGELLVTGAAGTGAYTVDFAMPGIYDVGLSGRNYREVRVRNIEVFANVVTNIGTNKMEHDLLSPDATGEQTVVCLDDMETAITFPSGTIGENFRLDIWITNMTPEQQEATGQKPIQAPLDKANAKAWIFVIRNAKGKEQPEQWLRNDATITIAYDPAYISAQGWSEEKLSIYYWRATTKQWVKLGGVVDRNARTVKVKVSYLHKYYTVMADIAEKVKEGFISVRTDPKVFTPRRGGREVQNMKLSIVFEKPVEKYVVKIYDLKGNLVYKVERSGEFANGEVYWDGKDLSGYDVAGGVYVYKIEAGGYVYSGTIVIAR</sequence>
<proteinExistence type="predicted"/>
<reference evidence="2" key="1">
    <citation type="submission" date="2021-04" db="EMBL/GenBank/DDBJ databases">
        <authorList>
            <person name="Postec A."/>
        </authorList>
    </citation>
    <scope>NUCLEOTIDE SEQUENCE</scope>
    <source>
        <strain evidence="2">F1F22</strain>
    </source>
</reference>
<dbReference type="Pfam" id="PF13860">
    <property type="entry name" value="FlgD_ig"/>
    <property type="match status" value="1"/>
</dbReference>
<dbReference type="InterPro" id="IPR025965">
    <property type="entry name" value="FlgD/Vpr_Ig-like"/>
</dbReference>
<dbReference type="EMBL" id="CP073355">
    <property type="protein sequence ID" value="URA11311.1"/>
    <property type="molecule type" value="Genomic_DNA"/>
</dbReference>
<dbReference type="KEGG" id="taqu:KDW03_05830"/>
<evidence type="ECO:0000259" key="1">
    <source>
        <dbReference type="Pfam" id="PF13860"/>
    </source>
</evidence>
<evidence type="ECO:0000313" key="2">
    <source>
        <dbReference type="EMBL" id="URA11311.1"/>
    </source>
</evidence>
<name>A0AAX3BJ20_9SPIR</name>
<accession>A0AAX3BJ20</accession>
<reference evidence="2" key="2">
    <citation type="submission" date="2022-06" db="EMBL/GenBank/DDBJ databases">
        <title>Thermospira aquatica gen. nov., sp. nov.</title>
        <authorList>
            <person name="Ben Ali Gam Z."/>
            <person name="Labat M."/>
        </authorList>
    </citation>
    <scope>NUCLEOTIDE SEQUENCE</scope>
    <source>
        <strain evidence="2">F1F22</strain>
    </source>
</reference>
<gene>
    <name evidence="2" type="ORF">KDW03_05830</name>
</gene>
<organism evidence="2 3">
    <name type="scientific">Thermospira aquatica</name>
    <dbReference type="NCBI Taxonomy" id="2828656"/>
    <lineage>
        <taxon>Bacteria</taxon>
        <taxon>Pseudomonadati</taxon>
        <taxon>Spirochaetota</taxon>
        <taxon>Spirochaetia</taxon>
        <taxon>Brevinematales</taxon>
        <taxon>Thermospiraceae</taxon>
        <taxon>Thermospira</taxon>
    </lineage>
</organism>
<keyword evidence="3" id="KW-1185">Reference proteome</keyword>